<sequence>MHNNIMAAGSRDRPPMLATGRYPQWRSRFLRHIDTRPNGEALRKCILSGPYKPTTVLVQAVAATDDSLAIPKHTTVETPMNMSPANKAHFEAEKEAIHMILTGIGDEIYSTVDACQTAQEMWKAIKRLQQGESLKIQNVKTNLFWEFGKFTSHDGETMESYYTRFYKLMNEMIRNNLTVAMMQVNVQFLQQLQPEWSRFVTIVKQQHKLVEFSNHKLFDILKQYQKEVNELSAERLARNSNPLALVATAQASKEIAKPVTTSFETASEEDSCNAPLRKEDVMS</sequence>
<dbReference type="EMBL" id="BKCJ010003498">
    <property type="protein sequence ID" value="GEU55446.1"/>
    <property type="molecule type" value="Genomic_DNA"/>
</dbReference>
<evidence type="ECO:0000313" key="3">
    <source>
        <dbReference type="EMBL" id="GEU55446.1"/>
    </source>
</evidence>
<protein>
    <recommendedName>
        <fullName evidence="4">Gag-Pol polyprotein</fullName>
    </recommendedName>
</protein>
<dbReference type="AlphaFoldDB" id="A0A6L2L1R8"/>
<evidence type="ECO:0008006" key="4">
    <source>
        <dbReference type="Google" id="ProtNLM"/>
    </source>
</evidence>
<comment type="caution">
    <text evidence="3">The sequence shown here is derived from an EMBL/GenBank/DDBJ whole genome shotgun (WGS) entry which is preliminary data.</text>
</comment>
<keyword evidence="1" id="KW-0175">Coiled coil</keyword>
<feature type="region of interest" description="Disordered" evidence="2">
    <location>
        <begin position="258"/>
        <end position="283"/>
    </location>
</feature>
<evidence type="ECO:0000256" key="2">
    <source>
        <dbReference type="SAM" id="MobiDB-lite"/>
    </source>
</evidence>
<feature type="coiled-coil region" evidence="1">
    <location>
        <begin position="214"/>
        <end position="241"/>
    </location>
</feature>
<reference evidence="3" key="1">
    <citation type="journal article" date="2019" name="Sci. Rep.">
        <title>Draft genome of Tanacetum cinerariifolium, the natural source of mosquito coil.</title>
        <authorList>
            <person name="Yamashiro T."/>
            <person name="Shiraishi A."/>
            <person name="Satake H."/>
            <person name="Nakayama K."/>
        </authorList>
    </citation>
    <scope>NUCLEOTIDE SEQUENCE</scope>
</reference>
<evidence type="ECO:0000256" key="1">
    <source>
        <dbReference type="SAM" id="Coils"/>
    </source>
</evidence>
<organism evidence="3">
    <name type="scientific">Tanacetum cinerariifolium</name>
    <name type="common">Dalmatian daisy</name>
    <name type="synonym">Chrysanthemum cinerariifolium</name>
    <dbReference type="NCBI Taxonomy" id="118510"/>
    <lineage>
        <taxon>Eukaryota</taxon>
        <taxon>Viridiplantae</taxon>
        <taxon>Streptophyta</taxon>
        <taxon>Embryophyta</taxon>
        <taxon>Tracheophyta</taxon>
        <taxon>Spermatophyta</taxon>
        <taxon>Magnoliopsida</taxon>
        <taxon>eudicotyledons</taxon>
        <taxon>Gunneridae</taxon>
        <taxon>Pentapetalae</taxon>
        <taxon>asterids</taxon>
        <taxon>campanulids</taxon>
        <taxon>Asterales</taxon>
        <taxon>Asteraceae</taxon>
        <taxon>Asteroideae</taxon>
        <taxon>Anthemideae</taxon>
        <taxon>Anthemidinae</taxon>
        <taxon>Tanacetum</taxon>
    </lineage>
</organism>
<proteinExistence type="predicted"/>
<name>A0A6L2L1R8_TANCI</name>
<dbReference type="Pfam" id="PF14223">
    <property type="entry name" value="Retrotran_gag_2"/>
    <property type="match status" value="1"/>
</dbReference>
<gene>
    <name evidence="3" type="ORF">Tci_027424</name>
</gene>
<accession>A0A6L2L1R8</accession>